<keyword evidence="1" id="KW-0472">Membrane</keyword>
<keyword evidence="1" id="KW-1133">Transmembrane helix</keyword>
<accession>A0A563DXP9</accession>
<dbReference type="Pfam" id="PF12679">
    <property type="entry name" value="ABC2_membrane_2"/>
    <property type="match status" value="1"/>
</dbReference>
<feature type="transmembrane region" description="Helical" evidence="1">
    <location>
        <begin position="43"/>
        <end position="63"/>
    </location>
</feature>
<feature type="transmembrane region" description="Helical" evidence="1">
    <location>
        <begin position="210"/>
        <end position="229"/>
    </location>
</feature>
<organism evidence="2 3">
    <name type="scientific">Leekyejoonella antrihumi</name>
    <dbReference type="NCBI Taxonomy" id="1660198"/>
    <lineage>
        <taxon>Bacteria</taxon>
        <taxon>Bacillati</taxon>
        <taxon>Actinomycetota</taxon>
        <taxon>Actinomycetes</taxon>
        <taxon>Micrococcales</taxon>
        <taxon>Dermacoccaceae</taxon>
        <taxon>Leekyejoonella</taxon>
    </lineage>
</organism>
<keyword evidence="3" id="KW-1185">Reference proteome</keyword>
<keyword evidence="1" id="KW-0812">Transmembrane</keyword>
<name>A0A563DXP9_9MICO</name>
<gene>
    <name evidence="2" type="ORF">FGL98_16010</name>
</gene>
<feature type="transmembrane region" description="Helical" evidence="1">
    <location>
        <begin position="9"/>
        <end position="31"/>
    </location>
</feature>
<evidence type="ECO:0000313" key="3">
    <source>
        <dbReference type="Proteomes" id="UP000320244"/>
    </source>
</evidence>
<feature type="transmembrane region" description="Helical" evidence="1">
    <location>
        <begin position="84"/>
        <end position="109"/>
    </location>
</feature>
<dbReference type="Proteomes" id="UP000320244">
    <property type="component" value="Unassembled WGS sequence"/>
</dbReference>
<evidence type="ECO:0000256" key="1">
    <source>
        <dbReference type="SAM" id="Phobius"/>
    </source>
</evidence>
<sequence>MYDTRAGRWLLISIAGLTGLVLVIQLIVLLVKDQSATLGSFGAGANIPMVILLPVLGVMSVTGEWSQRTAMVTFALVPSRGRVIAAKYVSALAIALIAVVVAYVLMIVANLLYGAFSSHPMVWDFGGAFGIFLVFLLYVISLSIGFAFGAAILNTAGAIVVYFVYDFVLPGLMELGAHLLSWFHSIRPWIDFSNAQTPLQGGSSVTGQQWAHLLVSGSIWLGIPLAIGIRRMLRAEVK</sequence>
<comment type="caution">
    <text evidence="2">The sequence shown here is derived from an EMBL/GenBank/DDBJ whole genome shotgun (WGS) entry which is preliminary data.</text>
</comment>
<protein>
    <submittedName>
        <fullName evidence="2">ABC transporter permease</fullName>
    </submittedName>
</protein>
<dbReference type="OrthoDB" id="3822725at2"/>
<reference evidence="2 3" key="2">
    <citation type="submission" date="2019-08" db="EMBL/GenBank/DDBJ databases">
        <title>Jejuicoccus antrihumi gen. nov., sp. nov., a new member of the family Dermacoccaceae isolated from a cave.</title>
        <authorList>
            <person name="Schumann P."/>
            <person name="Kim I.S."/>
        </authorList>
    </citation>
    <scope>NUCLEOTIDE SEQUENCE [LARGE SCALE GENOMIC DNA]</scope>
    <source>
        <strain evidence="2 3">C5-26</strain>
    </source>
</reference>
<dbReference type="EMBL" id="VCQV01000024">
    <property type="protein sequence ID" value="TWP34899.1"/>
    <property type="molecule type" value="Genomic_DNA"/>
</dbReference>
<dbReference type="GO" id="GO:0005886">
    <property type="term" value="C:plasma membrane"/>
    <property type="evidence" value="ECO:0007669"/>
    <property type="project" value="UniProtKB-SubCell"/>
</dbReference>
<proteinExistence type="predicted"/>
<reference evidence="2 3" key="1">
    <citation type="submission" date="2019-05" db="EMBL/GenBank/DDBJ databases">
        <authorList>
            <person name="Lee S.D."/>
        </authorList>
    </citation>
    <scope>NUCLEOTIDE SEQUENCE [LARGE SCALE GENOMIC DNA]</scope>
    <source>
        <strain evidence="2 3">C5-26</strain>
    </source>
</reference>
<dbReference type="GO" id="GO:0140359">
    <property type="term" value="F:ABC-type transporter activity"/>
    <property type="evidence" value="ECO:0007669"/>
    <property type="project" value="InterPro"/>
</dbReference>
<evidence type="ECO:0000313" key="2">
    <source>
        <dbReference type="EMBL" id="TWP34899.1"/>
    </source>
</evidence>
<dbReference type="AlphaFoldDB" id="A0A563DXP9"/>